<dbReference type="GO" id="GO:0015171">
    <property type="term" value="F:amino acid transmembrane transporter activity"/>
    <property type="evidence" value="ECO:0007669"/>
    <property type="project" value="TreeGrafter"/>
</dbReference>
<evidence type="ECO:0000313" key="7">
    <source>
        <dbReference type="EMBL" id="NYT38977.1"/>
    </source>
</evidence>
<gene>
    <name evidence="7" type="ORF">H0A68_19050</name>
</gene>
<dbReference type="Pfam" id="PF01810">
    <property type="entry name" value="LysE"/>
    <property type="match status" value="1"/>
</dbReference>
<evidence type="ECO:0000256" key="1">
    <source>
        <dbReference type="ARBA" id="ARBA00004651"/>
    </source>
</evidence>
<dbReference type="EMBL" id="JACCEW010000009">
    <property type="protein sequence ID" value="NYT38977.1"/>
    <property type="molecule type" value="Genomic_DNA"/>
</dbReference>
<proteinExistence type="predicted"/>
<comment type="subcellular location">
    <subcellularLocation>
        <location evidence="1">Cell membrane</location>
        <topology evidence="1">Multi-pass membrane protein</topology>
    </subcellularLocation>
</comment>
<keyword evidence="8" id="KW-1185">Reference proteome</keyword>
<organism evidence="7 8">
    <name type="scientific">Allopusillimonas soli</name>
    <dbReference type="NCBI Taxonomy" id="659016"/>
    <lineage>
        <taxon>Bacteria</taxon>
        <taxon>Pseudomonadati</taxon>
        <taxon>Pseudomonadota</taxon>
        <taxon>Betaproteobacteria</taxon>
        <taxon>Burkholderiales</taxon>
        <taxon>Alcaligenaceae</taxon>
        <taxon>Allopusillimonas</taxon>
    </lineage>
</organism>
<keyword evidence="4 6" id="KW-1133">Transmembrane helix</keyword>
<evidence type="ECO:0000256" key="5">
    <source>
        <dbReference type="ARBA" id="ARBA00023136"/>
    </source>
</evidence>
<feature type="transmembrane region" description="Helical" evidence="6">
    <location>
        <begin position="137"/>
        <end position="159"/>
    </location>
</feature>
<dbReference type="GO" id="GO:0033228">
    <property type="term" value="P:cysteine export across plasma membrane"/>
    <property type="evidence" value="ECO:0007669"/>
    <property type="project" value="TreeGrafter"/>
</dbReference>
<name>A0A853FGG7_9BURK</name>
<reference evidence="7 8" key="1">
    <citation type="submission" date="2020-07" db="EMBL/GenBank/DDBJ databases">
        <title>Taxonomic revisions and descriptions of new bacterial species based on genomic comparisons in the high-G+C-content subgroup of the family Alcaligenaceae.</title>
        <authorList>
            <person name="Szabo A."/>
            <person name="Felfoldi T."/>
        </authorList>
    </citation>
    <scope>NUCLEOTIDE SEQUENCE [LARGE SCALE GENOMIC DNA]</scope>
    <source>
        <strain evidence="7 8">DSM 25264</strain>
    </source>
</reference>
<feature type="transmembrane region" description="Helical" evidence="6">
    <location>
        <begin position="109"/>
        <end position="131"/>
    </location>
</feature>
<evidence type="ECO:0000256" key="3">
    <source>
        <dbReference type="ARBA" id="ARBA00022692"/>
    </source>
</evidence>
<evidence type="ECO:0000256" key="2">
    <source>
        <dbReference type="ARBA" id="ARBA00022475"/>
    </source>
</evidence>
<keyword evidence="2" id="KW-1003">Cell membrane</keyword>
<dbReference type="InterPro" id="IPR001123">
    <property type="entry name" value="LeuE-type"/>
</dbReference>
<sequence>MDIVPLFSYLLVMSITPGPNNIMVTASGVNFGFRRTIPHMTGICTGNAVQFLLCVLLLSGAAGWLAAVRTPLAVVGCAYLIWLSWKLARASAPGSARVLKPVSFFEAMLFQYANPKAWVMVLNTIILFLPIHGRLPAAMHIALLGIVAGLPSVALWTWGGDTLRRWLHRPWALQAFNLAMAGLLAATALWLLFDELSA</sequence>
<accession>A0A853FGG7</accession>
<dbReference type="GO" id="GO:0005886">
    <property type="term" value="C:plasma membrane"/>
    <property type="evidence" value="ECO:0007669"/>
    <property type="project" value="UniProtKB-SubCell"/>
</dbReference>
<feature type="transmembrane region" description="Helical" evidence="6">
    <location>
        <begin position="72"/>
        <end position="88"/>
    </location>
</feature>
<feature type="transmembrane region" description="Helical" evidence="6">
    <location>
        <begin position="45"/>
        <end position="66"/>
    </location>
</feature>
<dbReference type="Proteomes" id="UP000580517">
    <property type="component" value="Unassembled WGS sequence"/>
</dbReference>
<evidence type="ECO:0000313" key="8">
    <source>
        <dbReference type="Proteomes" id="UP000580517"/>
    </source>
</evidence>
<protein>
    <submittedName>
        <fullName evidence="7">LysE family translocator</fullName>
    </submittedName>
</protein>
<dbReference type="PANTHER" id="PTHR30086">
    <property type="entry name" value="ARGININE EXPORTER PROTEIN ARGO"/>
    <property type="match status" value="1"/>
</dbReference>
<dbReference type="AlphaFoldDB" id="A0A853FGG7"/>
<evidence type="ECO:0000256" key="4">
    <source>
        <dbReference type="ARBA" id="ARBA00022989"/>
    </source>
</evidence>
<comment type="caution">
    <text evidence="7">The sequence shown here is derived from an EMBL/GenBank/DDBJ whole genome shotgun (WGS) entry which is preliminary data.</text>
</comment>
<dbReference type="OrthoDB" id="9812084at2"/>
<feature type="transmembrane region" description="Helical" evidence="6">
    <location>
        <begin position="6"/>
        <end position="33"/>
    </location>
</feature>
<dbReference type="PANTHER" id="PTHR30086:SF20">
    <property type="entry name" value="ARGININE EXPORTER PROTEIN ARGO-RELATED"/>
    <property type="match status" value="1"/>
</dbReference>
<evidence type="ECO:0000256" key="6">
    <source>
        <dbReference type="SAM" id="Phobius"/>
    </source>
</evidence>
<feature type="transmembrane region" description="Helical" evidence="6">
    <location>
        <begin position="171"/>
        <end position="193"/>
    </location>
</feature>
<keyword evidence="5 6" id="KW-0472">Membrane</keyword>
<keyword evidence="3 6" id="KW-0812">Transmembrane</keyword>